<reference evidence="2 3" key="1">
    <citation type="submission" date="2020-04" db="EMBL/GenBank/DDBJ databases">
        <authorList>
            <person name="Alioto T."/>
            <person name="Alioto T."/>
            <person name="Gomez Garrido J."/>
        </authorList>
    </citation>
    <scope>NUCLEOTIDE SEQUENCE [LARGE SCALE GENOMIC DNA]</scope>
</reference>
<feature type="compositionally biased region" description="Basic and acidic residues" evidence="1">
    <location>
        <begin position="48"/>
        <end position="58"/>
    </location>
</feature>
<gene>
    <name evidence="2" type="ORF">CLODIP_2_CD02756</name>
</gene>
<feature type="compositionally biased region" description="Basic and acidic residues" evidence="1">
    <location>
        <begin position="1"/>
        <end position="13"/>
    </location>
</feature>
<comment type="caution">
    <text evidence="2">The sequence shown here is derived from an EMBL/GenBank/DDBJ whole genome shotgun (WGS) entry which is preliminary data.</text>
</comment>
<feature type="region of interest" description="Disordered" evidence="1">
    <location>
        <begin position="221"/>
        <end position="261"/>
    </location>
</feature>
<feature type="compositionally biased region" description="Basic and acidic residues" evidence="1">
    <location>
        <begin position="86"/>
        <end position="95"/>
    </location>
</feature>
<dbReference type="Proteomes" id="UP000494165">
    <property type="component" value="Unassembled WGS sequence"/>
</dbReference>
<feature type="compositionally biased region" description="Basic and acidic residues" evidence="1">
    <location>
        <begin position="249"/>
        <end position="261"/>
    </location>
</feature>
<evidence type="ECO:0000313" key="3">
    <source>
        <dbReference type="Proteomes" id="UP000494165"/>
    </source>
</evidence>
<sequence length="261" mass="28763">MENNELKEVKKAESNTSDSKNDSNNNFPLEPSTATEVETPESDNVESNEVKGETKKSDSSNGSDNNNPPLEQRSTTDEETPQPENTESKEGKEAESNTCDTTCEPHAIPLKQSTTTDNKEETPESENAESKEVKAESNNSDSALESDNNPLLEQILRTAVMTHASSFQTTKYANCFREGAKPYSQIVTNAMNMSGGTVIVNDGFRVNNGIERIVMGNNTIYEAGPFDTDSPNLERDPEEEQQETPDDNPEQRGQKRKSSES</sequence>
<dbReference type="AlphaFoldDB" id="A0A8S1E4N1"/>
<name>A0A8S1E4N1_9INSE</name>
<feature type="compositionally biased region" description="Polar residues" evidence="1">
    <location>
        <begin position="136"/>
        <end position="147"/>
    </location>
</feature>
<evidence type="ECO:0000313" key="2">
    <source>
        <dbReference type="EMBL" id="CAB3387499.1"/>
    </source>
</evidence>
<feature type="compositionally biased region" description="Acidic residues" evidence="1">
    <location>
        <begin position="236"/>
        <end position="248"/>
    </location>
</feature>
<accession>A0A8S1E4N1</accession>
<feature type="compositionally biased region" description="Basic and acidic residues" evidence="1">
    <location>
        <begin position="117"/>
        <end position="135"/>
    </location>
</feature>
<feature type="compositionally biased region" description="Low complexity" evidence="1">
    <location>
        <begin position="14"/>
        <end position="26"/>
    </location>
</feature>
<organism evidence="2 3">
    <name type="scientific">Cloeon dipterum</name>
    <dbReference type="NCBI Taxonomy" id="197152"/>
    <lineage>
        <taxon>Eukaryota</taxon>
        <taxon>Metazoa</taxon>
        <taxon>Ecdysozoa</taxon>
        <taxon>Arthropoda</taxon>
        <taxon>Hexapoda</taxon>
        <taxon>Insecta</taxon>
        <taxon>Pterygota</taxon>
        <taxon>Palaeoptera</taxon>
        <taxon>Ephemeroptera</taxon>
        <taxon>Pisciforma</taxon>
        <taxon>Baetidae</taxon>
        <taxon>Cloeon</taxon>
    </lineage>
</organism>
<evidence type="ECO:0000256" key="1">
    <source>
        <dbReference type="SAM" id="MobiDB-lite"/>
    </source>
</evidence>
<feature type="region of interest" description="Disordered" evidence="1">
    <location>
        <begin position="1"/>
        <end position="147"/>
    </location>
</feature>
<proteinExistence type="predicted"/>
<keyword evidence="3" id="KW-1185">Reference proteome</keyword>
<dbReference type="EMBL" id="CADEPI010000583">
    <property type="protein sequence ID" value="CAB3387499.1"/>
    <property type="molecule type" value="Genomic_DNA"/>
</dbReference>
<protein>
    <submittedName>
        <fullName evidence="2">Uncharacterized protein</fullName>
    </submittedName>
</protein>